<evidence type="ECO:0000313" key="8">
    <source>
        <dbReference type="Proteomes" id="UP000614200"/>
    </source>
</evidence>
<comment type="caution">
    <text evidence="7">The sequence shown here is derived from an EMBL/GenBank/DDBJ whole genome shotgun (WGS) entry which is preliminary data.</text>
</comment>
<sequence length="352" mass="38456">MNVKFIESLSNAYGAPGFEDDVNAVIRDYVKDQFDIQEDTMRNLILMRKNHDGDKPILMLDGHSDEVAFIVQSIRPNGTLRFVPNGSWSAQNVAAHKVRIRNAEGVYIEGVVASKPPHFSSGPEMLIPISEMLIDVGASSYEEVVNDYKIEIGAPIVPDVTFSYNEDRGIMLGKAFDNRLGCGCVVEVLKAIEGMDLAIDVVGAISTQEEVGGRGAKVNAQMIEPDIAIVFEGTPADDTFRDVYDAQGALKKGTQIRHVDKSMISNPRFVSLAKEIAKVHEIPFQEAVRIGGGTNGALIQTQVLDVPCIVLGTPVRYAHTHYGFSAIDDYKASIDLAVEMIKKLSKDVINGF</sequence>
<keyword evidence="4" id="KW-0479">Metal-binding</keyword>
<evidence type="ECO:0000313" key="7">
    <source>
        <dbReference type="EMBL" id="MBF4693302.1"/>
    </source>
</evidence>
<accession>A0ABR9ZS72</accession>
<dbReference type="PANTHER" id="PTHR32481">
    <property type="entry name" value="AMINOPEPTIDASE"/>
    <property type="match status" value="1"/>
</dbReference>
<dbReference type="Gene3D" id="3.40.630.10">
    <property type="entry name" value="Zn peptidases"/>
    <property type="match status" value="1"/>
</dbReference>
<evidence type="ECO:0000256" key="6">
    <source>
        <dbReference type="PIRNR" id="PIRNR001123"/>
    </source>
</evidence>
<dbReference type="SUPFAM" id="SSF101821">
    <property type="entry name" value="Aminopeptidase/glucanase lid domain"/>
    <property type="match status" value="1"/>
</dbReference>
<dbReference type="PIRSF" id="PIRSF001123">
    <property type="entry name" value="PepA_GA"/>
    <property type="match status" value="1"/>
</dbReference>
<name>A0ABR9ZS72_9FIRM</name>
<evidence type="ECO:0000256" key="3">
    <source>
        <dbReference type="ARBA" id="ARBA00022670"/>
    </source>
</evidence>
<gene>
    <name evidence="7" type="ORF">ISU02_09230</name>
</gene>
<dbReference type="Gene3D" id="2.40.30.40">
    <property type="entry name" value="Peptidase M42, domain 2"/>
    <property type="match status" value="1"/>
</dbReference>
<organism evidence="7 8">
    <name type="scientific">Fusibacter ferrireducens</name>
    <dbReference type="NCBI Taxonomy" id="2785058"/>
    <lineage>
        <taxon>Bacteria</taxon>
        <taxon>Bacillati</taxon>
        <taxon>Bacillota</taxon>
        <taxon>Clostridia</taxon>
        <taxon>Eubacteriales</taxon>
        <taxon>Eubacteriales Family XII. Incertae Sedis</taxon>
        <taxon>Fusibacter</taxon>
    </lineage>
</organism>
<dbReference type="RefSeq" id="WP_194701544.1">
    <property type="nucleotide sequence ID" value="NZ_JADKNH010000005.1"/>
</dbReference>
<dbReference type="InterPro" id="IPR051464">
    <property type="entry name" value="Peptidase_M42_aminopept"/>
</dbReference>
<dbReference type="Pfam" id="PF05343">
    <property type="entry name" value="Peptidase_M42"/>
    <property type="match status" value="1"/>
</dbReference>
<dbReference type="InterPro" id="IPR023367">
    <property type="entry name" value="Peptidase_M42_dom2"/>
</dbReference>
<keyword evidence="3" id="KW-0645">Protease</keyword>
<keyword evidence="8" id="KW-1185">Reference proteome</keyword>
<evidence type="ECO:0000256" key="5">
    <source>
        <dbReference type="ARBA" id="ARBA00022801"/>
    </source>
</evidence>
<dbReference type="InterPro" id="IPR008007">
    <property type="entry name" value="Peptidase_M42"/>
</dbReference>
<protein>
    <submittedName>
        <fullName evidence="7">M20/M25/M40 family metallo-hydrolase</fullName>
    </submittedName>
</protein>
<evidence type="ECO:0000256" key="1">
    <source>
        <dbReference type="ARBA" id="ARBA00006272"/>
    </source>
</evidence>
<keyword evidence="5" id="KW-0378">Hydrolase</keyword>
<evidence type="ECO:0000256" key="4">
    <source>
        <dbReference type="ARBA" id="ARBA00022723"/>
    </source>
</evidence>
<keyword evidence="2" id="KW-0031">Aminopeptidase</keyword>
<dbReference type="Proteomes" id="UP000614200">
    <property type="component" value="Unassembled WGS sequence"/>
</dbReference>
<evidence type="ECO:0000256" key="2">
    <source>
        <dbReference type="ARBA" id="ARBA00022438"/>
    </source>
</evidence>
<dbReference type="EMBL" id="JADKNH010000005">
    <property type="protein sequence ID" value="MBF4693302.1"/>
    <property type="molecule type" value="Genomic_DNA"/>
</dbReference>
<proteinExistence type="inferred from homology"/>
<dbReference type="SUPFAM" id="SSF53187">
    <property type="entry name" value="Zn-dependent exopeptidases"/>
    <property type="match status" value="1"/>
</dbReference>
<reference evidence="7 8" key="1">
    <citation type="submission" date="2020-11" db="EMBL/GenBank/DDBJ databases">
        <title>Fusibacter basophilias sp. nov.</title>
        <authorList>
            <person name="Qiu D."/>
        </authorList>
    </citation>
    <scope>NUCLEOTIDE SEQUENCE [LARGE SCALE GENOMIC DNA]</scope>
    <source>
        <strain evidence="7 8">Q10-2</strain>
    </source>
</reference>
<comment type="similarity">
    <text evidence="1 6">Belongs to the peptidase M42 family.</text>
</comment>
<dbReference type="PANTHER" id="PTHR32481:SF0">
    <property type="entry name" value="AMINOPEPTIDASE YPDE-RELATED"/>
    <property type="match status" value="1"/>
</dbReference>